<accession>A0A4R5PML6</accession>
<dbReference type="Pfam" id="PF07883">
    <property type="entry name" value="Cupin_2"/>
    <property type="match status" value="2"/>
</dbReference>
<evidence type="ECO:0000313" key="4">
    <source>
        <dbReference type="Proteomes" id="UP000295131"/>
    </source>
</evidence>
<evidence type="ECO:0000313" key="3">
    <source>
        <dbReference type="EMBL" id="TDH38149.1"/>
    </source>
</evidence>
<name>A0A4R5PML6_9HYPH</name>
<dbReference type="Proteomes" id="UP000295131">
    <property type="component" value="Unassembled WGS sequence"/>
</dbReference>
<dbReference type="PANTHER" id="PTHR35848">
    <property type="entry name" value="OXALATE-BINDING PROTEIN"/>
    <property type="match status" value="1"/>
</dbReference>
<evidence type="ECO:0000256" key="1">
    <source>
        <dbReference type="ARBA" id="ARBA00022723"/>
    </source>
</evidence>
<protein>
    <submittedName>
        <fullName evidence="3">Cupin domain-containing protein</fullName>
    </submittedName>
</protein>
<dbReference type="SUPFAM" id="SSF51182">
    <property type="entry name" value="RmlC-like cupins"/>
    <property type="match status" value="1"/>
</dbReference>
<dbReference type="OrthoDB" id="9814939at2"/>
<feature type="domain" description="Cupin type-2" evidence="2">
    <location>
        <begin position="424"/>
        <end position="485"/>
    </location>
</feature>
<dbReference type="Gene3D" id="2.60.120.620">
    <property type="entry name" value="q2cbj1_9rhob like domain"/>
    <property type="match status" value="1"/>
</dbReference>
<dbReference type="GO" id="GO:0016706">
    <property type="term" value="F:2-oxoglutarate-dependent dioxygenase activity"/>
    <property type="evidence" value="ECO:0007669"/>
    <property type="project" value="UniProtKB-ARBA"/>
</dbReference>
<dbReference type="InterPro" id="IPR008775">
    <property type="entry name" value="Phytyl_CoA_dOase-like"/>
</dbReference>
<dbReference type="Gene3D" id="2.60.120.10">
    <property type="entry name" value="Jelly Rolls"/>
    <property type="match status" value="2"/>
</dbReference>
<dbReference type="EMBL" id="SMSI01000001">
    <property type="protein sequence ID" value="TDH38149.1"/>
    <property type="molecule type" value="Genomic_DNA"/>
</dbReference>
<organism evidence="3 4">
    <name type="scientific">Pseudohoeflea suaedae</name>
    <dbReference type="NCBI Taxonomy" id="877384"/>
    <lineage>
        <taxon>Bacteria</taxon>
        <taxon>Pseudomonadati</taxon>
        <taxon>Pseudomonadota</taxon>
        <taxon>Alphaproteobacteria</taxon>
        <taxon>Hyphomicrobiales</taxon>
        <taxon>Rhizobiaceae</taxon>
        <taxon>Pseudohoeflea</taxon>
    </lineage>
</organism>
<keyword evidence="1" id="KW-0479">Metal-binding</keyword>
<dbReference type="SUPFAM" id="SSF51197">
    <property type="entry name" value="Clavaminate synthase-like"/>
    <property type="match status" value="1"/>
</dbReference>
<dbReference type="RefSeq" id="WP_133282983.1">
    <property type="nucleotide sequence ID" value="NZ_SMSI01000001.1"/>
</dbReference>
<gene>
    <name evidence="3" type="ORF">E2A64_03210</name>
</gene>
<comment type="caution">
    <text evidence="3">The sequence shown here is derived from an EMBL/GenBank/DDBJ whole genome shotgun (WGS) entry which is preliminary data.</text>
</comment>
<dbReference type="InterPro" id="IPR013096">
    <property type="entry name" value="Cupin_2"/>
</dbReference>
<dbReference type="GO" id="GO:0046872">
    <property type="term" value="F:metal ion binding"/>
    <property type="evidence" value="ECO:0007669"/>
    <property type="project" value="UniProtKB-KW"/>
</dbReference>
<dbReference type="InterPro" id="IPR014710">
    <property type="entry name" value="RmlC-like_jellyroll"/>
</dbReference>
<feature type="domain" description="Cupin type-2" evidence="2">
    <location>
        <begin position="296"/>
        <end position="367"/>
    </location>
</feature>
<sequence>MNELDTGVLKTRGFSRPLRLLTPEQCMVFMRHWRAVENRQAKGWESKLVALGDPVFHDIATRPQLLELLRAALGDDVVLWGASVQVREPGQEHRWHSDAETCGGDGYASVWIGLEGTCRETSLAMIPKSHLYGVSIQQAKAEKGSRAASDAELLKLAQAFDAAAQIEQPDVADGEALLFDGRLWHGSYNASDTVRYALLLQYARADMVVKTPERYDWPFAYREELPAVLPVLGACAQAGNPLAPPPADPAAFRTLPAVQHQLPMPLAGDRKKGWKPHEIAEGRTANLTFNHFHASVLEPGHSPHPPHAHVEEEVLIVLDGTAELLLGSADPEQAQVHHARPGSFSWYPAYFPHTIRNMSDRPVTYLMFKWYGPPIETARQAQGGTVNFGSPVPGSEPLPAKGMRSERVFEQPTAYLTRLHAHVTDIDPGRGYGMHADEHDVAIIVFSGSIRANGVVLEPGGVFYFPAGELHGMENVGATRARYLVFEFHGGTPDFARATETIDRTRRTGTSLRRTPAFVAPVKHRTDGKHRPWISRVVNRIGKAVSAPLNRKIERVVDRRLAELGGQPPRR</sequence>
<dbReference type="AlphaFoldDB" id="A0A4R5PML6"/>
<dbReference type="Pfam" id="PF05721">
    <property type="entry name" value="PhyH"/>
    <property type="match status" value="1"/>
</dbReference>
<proteinExistence type="predicted"/>
<dbReference type="InterPro" id="IPR011051">
    <property type="entry name" value="RmlC_Cupin_sf"/>
</dbReference>
<evidence type="ECO:0000259" key="2">
    <source>
        <dbReference type="Pfam" id="PF07883"/>
    </source>
</evidence>
<reference evidence="3 4" key="1">
    <citation type="journal article" date="2013" name="Int. J. Syst. Evol. Microbiol.">
        <title>Hoeflea suaedae sp. nov., an endophytic bacterium isolated from the root of the halophyte Suaeda maritima.</title>
        <authorList>
            <person name="Chung E.J."/>
            <person name="Park J.A."/>
            <person name="Pramanik P."/>
            <person name="Bibi F."/>
            <person name="Jeon C.O."/>
            <person name="Chung Y.R."/>
        </authorList>
    </citation>
    <scope>NUCLEOTIDE SEQUENCE [LARGE SCALE GENOMIC DNA]</scope>
    <source>
        <strain evidence="3 4">YC6898</strain>
    </source>
</reference>
<dbReference type="CDD" id="cd02208">
    <property type="entry name" value="cupin_RmlC-like"/>
    <property type="match status" value="1"/>
</dbReference>
<keyword evidence="4" id="KW-1185">Reference proteome</keyword>
<dbReference type="InterPro" id="IPR051610">
    <property type="entry name" value="GPI/OXD"/>
</dbReference>